<proteinExistence type="predicted"/>
<dbReference type="EMBL" id="JACEZU010000005">
    <property type="protein sequence ID" value="MBA5687721.1"/>
    <property type="molecule type" value="Genomic_DNA"/>
</dbReference>
<protein>
    <submittedName>
        <fullName evidence="1">Uncharacterized protein</fullName>
    </submittedName>
</protein>
<accession>A0A7W2IKT3</accession>
<sequence>MPKIPSFNILMSKVRVHFLLIVATLLLLAAPISVVQADEDPLMVTAICHDAKSRLTAIKLFEYSDKYFAKFKKVKPLRDQISVGRMYEDGPDAEFHDATFDTFQANFILEPNGDRNLLTLST</sequence>
<dbReference type="AlphaFoldDB" id="A0A7W2IKT3"/>
<reference evidence="1 2" key="1">
    <citation type="submission" date="2020-07" db="EMBL/GenBank/DDBJ databases">
        <title>Novel species isolated from subtropical streams in China.</title>
        <authorList>
            <person name="Lu H."/>
        </authorList>
    </citation>
    <scope>NUCLEOTIDE SEQUENCE [LARGE SCALE GENOMIC DNA]</scope>
    <source>
        <strain evidence="1 2">LX47W</strain>
    </source>
</reference>
<organism evidence="1 2">
    <name type="scientific">Rugamonas apoptosis</name>
    <dbReference type="NCBI Taxonomy" id="2758570"/>
    <lineage>
        <taxon>Bacteria</taxon>
        <taxon>Pseudomonadati</taxon>
        <taxon>Pseudomonadota</taxon>
        <taxon>Betaproteobacteria</taxon>
        <taxon>Burkholderiales</taxon>
        <taxon>Oxalobacteraceae</taxon>
        <taxon>Telluria group</taxon>
        <taxon>Rugamonas</taxon>
    </lineage>
</organism>
<comment type="caution">
    <text evidence="1">The sequence shown here is derived from an EMBL/GenBank/DDBJ whole genome shotgun (WGS) entry which is preliminary data.</text>
</comment>
<evidence type="ECO:0000313" key="2">
    <source>
        <dbReference type="Proteomes" id="UP000573499"/>
    </source>
</evidence>
<gene>
    <name evidence="1" type="ORF">H3H39_11760</name>
</gene>
<dbReference type="Proteomes" id="UP000573499">
    <property type="component" value="Unassembled WGS sequence"/>
</dbReference>
<keyword evidence="2" id="KW-1185">Reference proteome</keyword>
<evidence type="ECO:0000313" key="1">
    <source>
        <dbReference type="EMBL" id="MBA5687721.1"/>
    </source>
</evidence>
<dbReference type="RefSeq" id="WP_182153569.1">
    <property type="nucleotide sequence ID" value="NZ_JACEZU010000005.1"/>
</dbReference>
<name>A0A7W2IKT3_9BURK</name>